<protein>
    <recommendedName>
        <fullName evidence="3">Head decoration protein</fullName>
    </recommendedName>
</protein>
<name>A0A173R5Y3_9FIRM</name>
<evidence type="ECO:0000313" key="2">
    <source>
        <dbReference type="Proteomes" id="UP000095673"/>
    </source>
</evidence>
<evidence type="ECO:0008006" key="3">
    <source>
        <dbReference type="Google" id="ProtNLM"/>
    </source>
</evidence>
<dbReference type="InterPro" id="IPR004195">
    <property type="entry name" value="Head_decoration_D"/>
</dbReference>
<dbReference type="OrthoDB" id="1849892at2"/>
<dbReference type="Proteomes" id="UP000095673">
    <property type="component" value="Unassembled WGS sequence"/>
</dbReference>
<dbReference type="RefSeq" id="WP_008398626.1">
    <property type="nucleotide sequence ID" value="NZ_CYXM01000001.1"/>
</dbReference>
<dbReference type="AlphaFoldDB" id="A0A173R5Y3"/>
<accession>A0A173R5Y3</accession>
<evidence type="ECO:0000313" key="1">
    <source>
        <dbReference type="EMBL" id="CUM73241.1"/>
    </source>
</evidence>
<sequence length="135" mass="14206">MSKRLDETIGAVGFDNLINGQYPPAEVFTVKIRKEATEAKIYKRGTVLALSAGTAGDGLRVILGTTAKSNETLTANCVLADDVEVGTASDAVATAYRTGHFNENSLITDNSHAISETDKEALRSAGILLSDAVAY</sequence>
<dbReference type="EMBL" id="CYXM01000001">
    <property type="protein sequence ID" value="CUM73241.1"/>
    <property type="molecule type" value="Genomic_DNA"/>
</dbReference>
<proteinExistence type="predicted"/>
<organism evidence="1 2">
    <name type="scientific">Agathobacter rectalis</name>
    <dbReference type="NCBI Taxonomy" id="39491"/>
    <lineage>
        <taxon>Bacteria</taxon>
        <taxon>Bacillati</taxon>
        <taxon>Bacillota</taxon>
        <taxon>Clostridia</taxon>
        <taxon>Lachnospirales</taxon>
        <taxon>Lachnospiraceae</taxon>
        <taxon>Agathobacter</taxon>
    </lineage>
</organism>
<dbReference type="Pfam" id="PF02924">
    <property type="entry name" value="HDPD"/>
    <property type="match status" value="1"/>
</dbReference>
<gene>
    <name evidence="1" type="ORF">ERS852580_00290</name>
</gene>
<reference evidence="1 2" key="1">
    <citation type="submission" date="2015-09" db="EMBL/GenBank/DDBJ databases">
        <authorList>
            <consortium name="Pathogen Informatics"/>
        </authorList>
    </citation>
    <scope>NUCLEOTIDE SEQUENCE [LARGE SCALE GENOMIC DNA]</scope>
    <source>
        <strain evidence="1 2">2789STDY5834968</strain>
    </source>
</reference>